<evidence type="ECO:0000259" key="2">
    <source>
        <dbReference type="Pfam" id="PF25164"/>
    </source>
</evidence>
<dbReference type="InterPro" id="IPR021176">
    <property type="entry name" value="Competence-induced_CoiA"/>
</dbReference>
<proteinExistence type="predicted"/>
<protein>
    <recommendedName>
        <fullName evidence="5">Competence protein CoiA</fullName>
    </recommendedName>
</protein>
<keyword evidence="4" id="KW-1185">Reference proteome</keyword>
<dbReference type="RefSeq" id="WP_142605656.1">
    <property type="nucleotide sequence ID" value="NZ_VDGG01000007.1"/>
</dbReference>
<feature type="domain" description="Competence protein CoiA nuclease-like" evidence="1">
    <location>
        <begin position="70"/>
        <end position="222"/>
    </location>
</feature>
<dbReference type="AlphaFoldDB" id="A0A544TJK4"/>
<evidence type="ECO:0008006" key="5">
    <source>
        <dbReference type="Google" id="ProtNLM"/>
    </source>
</evidence>
<dbReference type="OrthoDB" id="3784230at2"/>
<name>A0A544TJK4_9BACI</name>
<evidence type="ECO:0000313" key="4">
    <source>
        <dbReference type="Proteomes" id="UP000318937"/>
    </source>
</evidence>
<evidence type="ECO:0000259" key="1">
    <source>
        <dbReference type="Pfam" id="PF06054"/>
    </source>
</evidence>
<sequence>MIILTAITKQGEIIVSANYSREFLNNLKQKSTFQCLQCNEEVILRSGPIKIPHFAHRQKSACIHSFSEGESEDHLNGKLQLHAFFLQHNSIPQLEPFIGTIKQRPDILVNNKYSQVAIEYQCSQILPTTIESRNIGYKQQQIDPLWILRTPSISEFPPQEIGTMQLSAFRQQFFLETPTNGKMIITYCPQTKLFHYISNPVHIQSNKYIVKIKKLPMEKQSWPFAVVKRISQKEYEMYLRIYRKQRFKHISNLYFYNRKGVQNQFLQVCYRWSLSPKEIPFFIGIPTPNAESFHVHAVEWQIQWIDYLNRIKIPLEEADCSHCKSFLLNRPIGSTQTLFKLEAVQSYLSILQQCLIKSDTSIYRSKFNNSKMVELLYSDFLAK</sequence>
<dbReference type="InterPro" id="IPR010330">
    <property type="entry name" value="CoiA_nuc"/>
</dbReference>
<dbReference type="EMBL" id="VDGG01000007">
    <property type="protein sequence ID" value="TQR17578.1"/>
    <property type="molecule type" value="Genomic_DNA"/>
</dbReference>
<dbReference type="PIRSF" id="PIRSF007487">
    <property type="entry name" value="Competence-induced_CoiA_bac"/>
    <property type="match status" value="1"/>
</dbReference>
<gene>
    <name evidence="3" type="ORF">FG383_04475</name>
</gene>
<organism evidence="3 4">
    <name type="scientific">Psychrobacillus soli</name>
    <dbReference type="NCBI Taxonomy" id="1543965"/>
    <lineage>
        <taxon>Bacteria</taxon>
        <taxon>Bacillati</taxon>
        <taxon>Bacillota</taxon>
        <taxon>Bacilli</taxon>
        <taxon>Bacillales</taxon>
        <taxon>Bacillaceae</taxon>
        <taxon>Psychrobacillus</taxon>
    </lineage>
</organism>
<evidence type="ECO:0000313" key="3">
    <source>
        <dbReference type="EMBL" id="TQR17578.1"/>
    </source>
</evidence>
<dbReference type="Proteomes" id="UP000318937">
    <property type="component" value="Unassembled WGS sequence"/>
</dbReference>
<dbReference type="Pfam" id="PF06054">
    <property type="entry name" value="CoiA_nuc"/>
    <property type="match status" value="1"/>
</dbReference>
<comment type="caution">
    <text evidence="3">The sequence shown here is derived from an EMBL/GenBank/DDBJ whole genome shotgun (WGS) entry which is preliminary data.</text>
</comment>
<reference evidence="3 4" key="1">
    <citation type="submission" date="2019-05" db="EMBL/GenBank/DDBJ databases">
        <title>Psychrobacillus vulpis sp. nov., a new species isolated from feces of a red fox that inhabits in The Tablas de Daimiel Natural Park, Albacete, Spain.</title>
        <authorList>
            <person name="Rodriguez M."/>
            <person name="Reina J.C."/>
            <person name="Bejar V."/>
            <person name="Llamas I."/>
        </authorList>
    </citation>
    <scope>NUCLEOTIDE SEQUENCE [LARGE SCALE GENOMIC DNA]</scope>
    <source>
        <strain evidence="3 4">NHI-2</strain>
    </source>
</reference>
<dbReference type="Pfam" id="PF25164">
    <property type="entry name" value="CoiA_N"/>
    <property type="match status" value="1"/>
</dbReference>
<feature type="domain" description="Competence protein CoiA-like N-terminal" evidence="2">
    <location>
        <begin position="18"/>
        <end position="63"/>
    </location>
</feature>
<dbReference type="InterPro" id="IPR057253">
    <property type="entry name" value="CoiA-like_N"/>
</dbReference>
<accession>A0A544TJK4</accession>